<feature type="transmembrane region" description="Helical" evidence="2">
    <location>
        <begin position="6045"/>
        <end position="6067"/>
    </location>
</feature>
<dbReference type="PANTHER" id="PTHR32305">
    <property type="match status" value="1"/>
</dbReference>
<dbReference type="RefSeq" id="WP_371840055.1">
    <property type="nucleotide sequence ID" value="NZ_JBGMEK010000040.1"/>
</dbReference>
<dbReference type="PANTHER" id="PTHR32305:SF15">
    <property type="entry name" value="PROTEIN RHSA-RELATED"/>
    <property type="match status" value="1"/>
</dbReference>
<feature type="region of interest" description="Disordered" evidence="1">
    <location>
        <begin position="380"/>
        <end position="399"/>
    </location>
</feature>
<name>A0ABV4P219_9GAMM</name>
<dbReference type="InterPro" id="IPR018392">
    <property type="entry name" value="LysM"/>
</dbReference>
<dbReference type="InterPro" id="IPR006530">
    <property type="entry name" value="YD"/>
</dbReference>
<evidence type="ECO:0000256" key="2">
    <source>
        <dbReference type="SAM" id="Phobius"/>
    </source>
</evidence>
<evidence type="ECO:0000313" key="4">
    <source>
        <dbReference type="EMBL" id="MFA0812390.1"/>
    </source>
</evidence>
<reference evidence="4 5" key="1">
    <citation type="submission" date="2024-08" db="EMBL/GenBank/DDBJ databases">
        <authorList>
            <person name="Ishaq N."/>
        </authorList>
    </citation>
    <scope>NUCLEOTIDE SEQUENCE [LARGE SCALE GENOMIC DNA]</scope>
    <source>
        <strain evidence="4 5">DSM 18651</strain>
    </source>
</reference>
<keyword evidence="2" id="KW-0472">Membrane</keyword>
<comment type="caution">
    <text evidence="4">The sequence shown here is derived from an EMBL/GenBank/DDBJ whole genome shotgun (WGS) entry which is preliminary data.</text>
</comment>
<dbReference type="InterPro" id="IPR050708">
    <property type="entry name" value="T6SS_VgrG/RHS"/>
</dbReference>
<keyword evidence="2" id="KW-0812">Transmembrane</keyword>
<dbReference type="NCBIfam" id="TIGR01643">
    <property type="entry name" value="YD_repeat_2x"/>
    <property type="match status" value="9"/>
</dbReference>
<sequence>MVAVISGETLGLFNSTQAGVGSASFGQGRESIYVNASTGNLVLRQQDEFVAASGLDLSLLRTYNSQGQLDGDNNDGFRFNFSNQLINLVGTPNQPGSQIARIGSDGAETVYRYDASLQAYVSSDGAGAHDQILFDSGNNQWVWREGSSRVEEVYGSINGNWKLVAHVDAEGRQVVFGHNSSGLVDTVTDAAGQTLAITYSGTRVTGVTVSSDGTTEQRLYYSYDAQGRLETVTVDLSPQDSSIADGNVYTTTYEYDGDSTRVAAVLQSDGTVIRFVYANVDGQGDYRVTEVHTGRVTSSGLAQEFDNSDRRITLYNYDLAKRKTTITQVNNPEAGGGSWAGVQTELTFDSAGRITEMKAPADQNGVRALTQYSYDADGNLQSLTDHSGDTTTYEYDSRGNQTLVRDAQGNTVEREYDSYNQLSKETVYRRPDPDGDGAEQPAEARVTHYVYDDQQRLRFVIGHDGTVQETRYSDAAQNAEHGIPARTVSAITYLQHGYFDQFDAANYSEASAENIVDFAYSTLISWVQNTQSDIQANSLHNATRRSDTRLDFRGQVYSVTAYSAVGSDGEGIADGSESTQYTVYDANGQLHSTVDPRGGAQDASSYKTSYVYDGLGRLLSSTDAEGHTSTTLYNDAQSQVITTDADGLQITRSYATNGSLISEIRHDTTNGNATLGETRFFYDTLGRIRATQDAIGAISHSLYDDKGQMVAVISASGAITEFHYDGEGQQVQSTHYANRLSGTQLQSLLQKDNDGNVIGIKQSVTLADLRPAAVSGSDRSTYQYYDDAGQVRFFVDGEGYLSETQYNAQGQVLRTTQYGVKIQNPQGETTATLAAKYAASNANLSVTSDSATQWVDPQQSYAQADSLGFNQRSIVNQSGSIDLSQSATTRPAQNPYALSGTTNARVENTQTERVSGSAITTAYTRAPVQLYTYASTAIVAEREIKTDPPRTLTVTTPMVERGPEQNGYTYSTTALKRVEGVEQQSQVVTFSRQHPNVNSTSNYTKLNSGAFTSRTASSDTLSSRFNYWKLNITVTRSDGSLPSGYDGTFSYTTTSRTWGGSVDLTKYYGDNLPAGEYSIKVVAEEYRTPYWYEAEIRQWLQIGSPKAEASYTQTKSYNVGTRIVWGSFRSGNEVFYYRPNSSSNWKSVIATAVDKYTSMVSLDYPDSGDFDFRIDIQNGDKQGGVYEVERRVEGRTPLVGTGDELTIWYINGLDTTDPVSNSSVLQYYSGSLPSNIQSIVAVSKNRATGVSYTASTYPQDIVRDGFSWDGKVNLRIGSALPDGQYDITLTINGVQQPSIYYEIGEQYYVYGSTTVTWPLSAQPEGTAVIFKYRLAGGNDSWTEIAPVASGSDHKATLDVLDNGSYEYLIEYIDGDQVIKSATGTFSVAKDGKTTDSSSPSATFKFASIKYVEVGTASSVSGYFSEGEAASIARADIVVRDKVSGQIIYTGSDYPADYLAWLKAENPNNYTYNGNLNISTDFVHHSFNTSQNISTSDWQIYDSTPAGATLKSVYDSTLNRDVIEISGDGTSNGFRTLQGGQIDAWNITDGTKARAELKLSGEAILYYRLETSKGPAYVSYNSGVQEPYIYFSSSSNTTYYTFPLEDTYRDGNWHTFERDILADVAYLDPAAEVQGIMAFYIRGNGRIGTIEVDTHTPTGKGELGAGRYAVEVTTYDLEGDEIGTNTFDHEIGTQTEHHPTEFRWPVSSRPAGSVAVFEYEVAPNTWQSVPALEDGSDLKVMLGDVDDGSLLEGTYHFRIRYQQNGETVKQTAGSPTLTVSKGATQASSFDFEYTVVSLQSGSGHGISGYPVATGGSPALNKIVAQVKDGNGQLVSTAETYPQLFGNYNGEVNLAIGTALTAGQAYSVTLTLHYDNGSSSAQTPFAVEVGDQAAQDRVISWSEAAYAPQADEVTVFEYRRAGSSDAWASVAVSQSGSDFSVNLGYALTGNYEYRASSYRDADGNGFSDNDRLLRTLSGTFAANDSGPVSADWAVPTYQRSASAGYAIEGYLSAAEATDIAYVEAVVIDNATGSPISAQPAQTWIDPATLHDGSFAGRVNLLVGEPLADGDYSVQVTRHYIDGSSQVDASFQHQIGLQQEAVVNPQLSLGLDEPYTASAVSLSIRPLGSANWETLSLDPATGAVELDKASHANGVYEYQLSYTLDVDGTPVSKSGVGRFTLAAGESYIQALSATASGVDLADARIERRFYDDAGRVSATLDAEGYLTEYRYNRAGQLVSTTQYANRVADYDQSAHWLNSGTLQTLRPAADPATDRSHYWLYDGQGREVAEINAEGYVTEHQYDAAGNRVKSLQYADSLYDLNELNSALAAVDNDPARLSLGSDRGLGQVRPLTSSDDRTTEWRYDARNQVTHSTDAFGNTSTFTYTAGGQLASSRSGIIIASGSILDNYLDNYQGDPTFSANDSEARDYQFEYDVQGRVIAERDHQGRVVLSHSYDDSGRRISSIDANGYTTHFAYSADGLLKYSLAPVFNPGNNALEWQLSSFSHNAFGEVTGTRQYASRLSNTALNNLGLAGDAATLDSLAASLVDDDDTVTSTVYTQRSQVDNSTDGEGFVSTSQYNAFGERTRLSRAIDVANSRQAVTDFSYSRRGELETSSAQLSSGPFSSVGTSTVYNAFGEAVSSTDARGFSTDYAYDRLGQLVTQTNALEQQTHLSYDAFGRVLTRTDALNRSTRYEYDDASRSQVVTTPEGVQTRTVNNIHGETFEVSIKVGDSWLRQVRYDYDTQGNLTDTTDALGNSARSEYNAAGQLTASVDASGVRTELTYDPQGRVLTRTQDVGGLNLTTTQRYGHRYEETVDASGSVTRTEYDKNGRVSRVIVDASSDGSGLNLLTQYRYDGQGNLLQVQEGALSGGIDGSAAIHRTTAYSYDELGRVLSETLDPNGLAITTRYAYDQAGNRTAATNALGYSTYFVYDALGRERFVLTPHSLNGASNMQYAALEKQYDDAGQLVASIGHDGVHTLPASLDIASLTATYSGAVFAPDRTTHYVYNDDGQLTHNIDPLGQVTETVYDSAGRVSAVIRYADRIDPSTESVADLVRDTSKDRETRYQYDAAGRQTHTLRLFEQGGAQYAYVTESLYNSRGEVVGEIAYAHALHLASETTADLNAEAADNRHSTFIYDAAGRRTHTVDSLGYVTETRYDDSNDIETVIRYANGISVPAANGWAGLSAADLAISASSQHDQVIVTQYDAAGRKASLTEKVWADGALQDYVESYQYDALGNRTQISDPLGYKTYFSYDAAGRLTHKQVPRIGTEGYLSTWSYDAQGQVLSETHYSQAVAQNTDPSAINTNALAHAQDRSTHYTYHASGQLKTETDSAGVVTQHDYTTFGETWRTIEAKGLAEQRVTYRGFDQLGRLVEETSGLPDWAQSSIDNRHSLTGSELGADEQVATTYFSYNAFGELETLVSPRGPGYVSQQHHDQLGRKVGETDARGGSTQTVLDAFGNIVATTDPNGNTGVFLYDANNQLTHQVTPDGAVTTYSYDAFGQAVDVRTYAQKLAAGTDIAALNRAGLDTLLSGLQDAVRDRHSVSVYDNRGQLLTSTQYGYDLINGHATANVSTYKYDAAGNRTAMIDARGARTDYLFDAQGRVTQETGPEYYATLTSHKTSTTLVRAITKYNYNAFDKTFEAEGYYWDVSAGEEKASVYGIQDRYLRYDHNGQLLTLLGSAFIGATGNAQSSADFDGTIDTVSMRTVTERRYDALGRLVYEGQRGLQNASLNDDGSASGVQHGQIQASAYSYNRLDQQVFALDTDGGLTYNRHDAAGNLRSESRYDQRLTINGSPWDGSLNGLNLDSSVEHWRTDAQALQGSESSSGRTTHYQYNANNLVTKTESDAGVFFDLNNLVAPDSTSGDQQELQNGFSLGSTQGHQALYDANGNPTIQIDGKDQASFALYDAAGNRVLEVDRLGYVTEYIYDGLGQITAQTRYAGALDFAKLGAPADNEARHAWLDNLYGGNRAALVANVATGDERTTEYVYSGRGLLLEERTKGESFARISNSGTALNVSRVSSDLVTRHDYDGNGLAITTVRYDGDENAADSRMESVDYNVYGQQVQTRGAEYTDYRGQSVRGTVSYRYDLFGNRTAEIVHNDSGGQVTSHHYNMIGKRVETRDARENRGEANYEGKTRFYFDAFGNAVYQSQTQTDIDNAQSQVITWLQYDALGREIARSNNVDQTEQGGLVQYDMAYNTHGQIIGKGINTAVRDSVIDGKYQEYYVYDELGRLFKTNADNGSPRLYLYDQNGNATLEIAAINNNSLDSIHSAQQAMNELTQSETQWKYSLYDQEDQLITVVDAPLDTPSDNPDLDVNWTVDSADSGIKNTVESTPGGAPGTITLGERKKMDMADTWRHIEDSTPQANSPIITTDWVSLSNGMPNSSTVGVNKYQANTVLYNSIKSNTLYLGASPDGAGLSFKVEGEVNLTIPYATPDAPVTVKLSVEGAGEREYVLTESGNYTLYSDPIWTPDNNIETWVSLETGGVTWGGRAAVSAENISVRIPDLQGTTTRDNDIHFVDDQGMGYSSDPGGAIAVDSALSWVDSSYKLTNLMAGDRRLDLREHQDVANLSELLTDSNGYFLAGTTQGSNQGYIEESTTQYYTSRQVTLDSGREITVHTNRIETEERLHIFVPLFSGGVEYGWREVVITTNSHNYAVSSDFLQADDTEAESALDNAQNNPLEVMPSLDWTVNDNILTLESSAVSSIFGDSIQVKVLAKSAGGQVVMDNTQYNWSDGMAIALNSNAAAVSLTFVDPDGLVLHAVDLYSSAADSQSGSVGLPGEGVGLEHLPEVNKFWLSAGYRSSKQGSGESIHLEYSDSVSVREATYEPLEGSVAVAPKVEAYGDVTVTYHHVIANRTGSSNSNGTPYYQYQGEVKFTISGLRDATGAKITIGIGGGSTETKTITKDGTYTITGGYVSSSSSLVDVGVFMTTNGQDWGGYSGSGGVTKTSPELVKVYGLPDGTKSISFIADGVTQNVNVPSGQDWVYVDTSSMNDNATNLAFVLLAYSGSNQTGTTLNHARGNFNNDNGGSVTNITNKVTKITNDITYVREGSSDGTASETIFYSQTGLYNREAIRNIALQLTGAANDETLIAHHATYNAFGENVASIDNNGNTTLYEYDQRGNVVKELKPEADVYTEQMTSFRAHTATEYGVNAFGEVVMEKVGAEAAAGASSATQSAVTSYNAQHEQVRLQDYEAGLLIASQDGEGDYDTQIYDQAGNLKGSSQLVYRANERGNGTSALYYQVAYHYDANNQLVRMNRFQDSSLAIDYGYSTSDRYDEWDYDEFGNRIRHRNALYGDTNHVLDVSFNSSGSVGSSGTVGQETYRYDGMGRVLQYKSYNGKITDYAYAWSDAVSRNVLAATGQQAQGAADQVQLGGYITSIAKSGMGGVVDTDWNQSSHEDVLSDAVDYFGKAVWHDDLGGHRIEYTYNYAGWLSRQTGNTALSGDGTWEARNNQDIRYTYYHNGNLFRTYDYGNNGLSDGDQTGANSDIAPAVTEYRYDKAGNRTGELYYRANDLYNNLGRVVYQHSNAVYDEQGRITSIEGYDEYGNAYQIDYTFDVFGNRRSVSSVYDGRYVDNLDGTIDGKTQSFYYTYDKNNRFTLTLGEFENGQIVLGKTGTAITYNGLDQRYLASRASDGSIREKYAYDSNGRLTTVHIDQGSGFVLRASRVNNDAGQVTAYHEYDSKGKRFSSTDNYYNADGIQLGYQTTRYDENGMATNEVTRSRNTFLGDGQTVNTTVTNAYTEDSTDPTVTTLYNSYEKWDTYKTKSVVISADKKDLLWEQRINWESGEAYYTYDSNGHIRRVYDVEGKRAIAYVTDKEGRTLVREEINDDGQNNLGREMRHFYYFNGHAVGDVGNDQVPSRYDYVKALAQAEGAGNRHLNSNGDHVQAVQSADFDQNYQPINPNYPTASYSSYEAQGGETLQSVAAMVWGDSSLWYLLADANGMKGDEVLTKGQRLELPNVVTNIHNNSDTFRPVDGALQMGDTAPTLPDVPPPPPVDDGGCGALGMILVIVVAVVATVFTAGALAPLVTGVVSSGFAGTMAAGASLLAGGAGFGFAAVGAAFTAGAVGSIASQATAIGLGMQEGFSWSDVAVGGLTTVATMGVGRYLQGFDSLMVSDATRLNWAGSSILGASSAVTSYGINKAFNKDVSFSWRNVATSAVASGVSSGLADGFATPSDGGGALAGVMQGAETFGGDIGRELTSALINESVQSAIWGDSFDWGGVAIATAAGVTQSSIKRLGGDGEPVAGGGLDAGSVTGGEKASAGEQRLTEQFSSSTSNITSSWSGQELVVTASQSGIWGSERDYWSNSAIIQRNTQVMMHSAGFNSRLDAKTAQRSAQVAAQQAYAALSFAEQYQLATPTNTWTDVGLIAPGGTDFSEEVINLGGYISSKETARGQEVLIDEPSIFEYVHEKLEDSVTEFENWLDVYNQPGSISMGGSIDFQILKIAPNFGGMFGLDSNGKFFISSNIEYGTALNSVGFSAGIETNVALANLDYEGYAQEGGEALVTSAEWGIKDEVTKKVLGERVGKLLKGKALDGVIGYENSILQGRDPEGGPLKNIGRADSITVGASVGFTFEDELKSDDKSKNRASNLAPDVDITKQYVPISTSTDETLIGKAIYALAIQTPKNIVKNWTIKDAVKNMVQIDGGEWEWK</sequence>
<dbReference type="Gene3D" id="2.180.10.10">
    <property type="entry name" value="RHS repeat-associated core"/>
    <property type="match status" value="9"/>
</dbReference>
<keyword evidence="5" id="KW-1185">Reference proteome</keyword>
<dbReference type="Pfam" id="PF05593">
    <property type="entry name" value="RHS_repeat"/>
    <property type="match status" value="12"/>
</dbReference>
<dbReference type="EMBL" id="JBGMEK010000040">
    <property type="protein sequence ID" value="MFA0812390.1"/>
    <property type="molecule type" value="Genomic_DNA"/>
</dbReference>
<feature type="transmembrane region" description="Helical" evidence="2">
    <location>
        <begin position="6008"/>
        <end position="6033"/>
    </location>
</feature>
<dbReference type="PROSITE" id="PS51782">
    <property type="entry name" value="LYSM"/>
    <property type="match status" value="1"/>
</dbReference>
<dbReference type="Proteomes" id="UP001569428">
    <property type="component" value="Unassembled WGS sequence"/>
</dbReference>
<evidence type="ECO:0000259" key="3">
    <source>
        <dbReference type="PROSITE" id="PS51782"/>
    </source>
</evidence>
<gene>
    <name evidence="4" type="ORF">ACCI49_15870</name>
</gene>
<evidence type="ECO:0000313" key="5">
    <source>
        <dbReference type="Proteomes" id="UP001569428"/>
    </source>
</evidence>
<proteinExistence type="predicted"/>
<accession>A0ABV4P219</accession>
<dbReference type="InterPro" id="IPR031325">
    <property type="entry name" value="RHS_repeat"/>
</dbReference>
<evidence type="ECO:0000256" key="1">
    <source>
        <dbReference type="SAM" id="MobiDB-lite"/>
    </source>
</evidence>
<feature type="domain" description="LysM" evidence="3">
    <location>
        <begin position="5915"/>
        <end position="5962"/>
    </location>
</feature>
<protein>
    <recommendedName>
        <fullName evidence="3">LysM domain-containing protein</fullName>
    </recommendedName>
</protein>
<keyword evidence="2" id="KW-1133">Transmembrane helix</keyword>
<organism evidence="4 5">
    <name type="scientific">Microbulbifer epialgicus</name>
    <dbReference type="NCBI Taxonomy" id="393907"/>
    <lineage>
        <taxon>Bacteria</taxon>
        <taxon>Pseudomonadati</taxon>
        <taxon>Pseudomonadota</taxon>
        <taxon>Gammaproteobacteria</taxon>
        <taxon>Cellvibrionales</taxon>
        <taxon>Microbulbiferaceae</taxon>
        <taxon>Microbulbifer</taxon>
    </lineage>
</organism>